<gene>
    <name evidence="2" type="ORF">KTH90_16010</name>
</gene>
<accession>A0ABS6KAI5</accession>
<keyword evidence="1" id="KW-1133">Transmembrane helix</keyword>
<evidence type="ECO:0000313" key="2">
    <source>
        <dbReference type="EMBL" id="MBU9727517.1"/>
    </source>
</evidence>
<keyword evidence="1" id="KW-0812">Transmembrane</keyword>
<evidence type="ECO:0008006" key="4">
    <source>
        <dbReference type="Google" id="ProtNLM"/>
    </source>
</evidence>
<evidence type="ECO:0000313" key="3">
    <source>
        <dbReference type="Proteomes" id="UP001314681"/>
    </source>
</evidence>
<feature type="transmembrane region" description="Helical" evidence="1">
    <location>
        <begin position="38"/>
        <end position="56"/>
    </location>
</feature>
<comment type="caution">
    <text evidence="2">The sequence shown here is derived from an EMBL/GenBank/DDBJ whole genome shotgun (WGS) entry which is preliminary data.</text>
</comment>
<keyword evidence="3" id="KW-1185">Reference proteome</keyword>
<dbReference type="EMBL" id="JAHQCX010000011">
    <property type="protein sequence ID" value="MBU9727517.1"/>
    <property type="molecule type" value="Genomic_DNA"/>
</dbReference>
<dbReference type="RefSeq" id="WP_158352069.1">
    <property type="nucleotide sequence ID" value="NZ_JAHQCX010000011.1"/>
</dbReference>
<protein>
    <recommendedName>
        <fullName evidence="4">NADH dehydrogenase subunit 6</fullName>
    </recommendedName>
</protein>
<keyword evidence="1" id="KW-0472">Membrane</keyword>
<reference evidence="2 3" key="1">
    <citation type="submission" date="2021-06" db="EMBL/GenBank/DDBJ databases">
        <title>Description of novel taxa of the family Lachnospiraceae.</title>
        <authorList>
            <person name="Chaplin A.V."/>
            <person name="Sokolova S.R."/>
            <person name="Pikina A.P."/>
            <person name="Korzhanova M."/>
            <person name="Belova V."/>
            <person name="Korostin D."/>
            <person name="Efimov B.A."/>
        </authorList>
    </citation>
    <scope>NUCLEOTIDE SEQUENCE [LARGE SCALE GENOMIC DNA]</scope>
    <source>
        <strain evidence="2 3">ASD4241</strain>
    </source>
</reference>
<dbReference type="Proteomes" id="UP001314681">
    <property type="component" value="Unassembled WGS sequence"/>
</dbReference>
<proteinExistence type="predicted"/>
<evidence type="ECO:0000256" key="1">
    <source>
        <dbReference type="SAM" id="Phobius"/>
    </source>
</evidence>
<organism evidence="2 3">
    <name type="scientific">Diplocloster modestus</name>
    <dbReference type="NCBI Taxonomy" id="2850322"/>
    <lineage>
        <taxon>Bacteria</taxon>
        <taxon>Bacillati</taxon>
        <taxon>Bacillota</taxon>
        <taxon>Clostridia</taxon>
        <taxon>Lachnospirales</taxon>
        <taxon>Lachnospiraceae</taxon>
        <taxon>Diplocloster</taxon>
    </lineage>
</organism>
<sequence>MHIKKLIAPIIIAVLFVLYLTGLLVLWTNFYLPLPAKVIGMVILLALAAVMVFVLVERIQEIRSGEEDDLSKY</sequence>
<name>A0ABS6KAI5_9FIRM</name>
<feature type="transmembrane region" description="Helical" evidence="1">
    <location>
        <begin position="7"/>
        <end position="32"/>
    </location>
</feature>